<dbReference type="PROSITE" id="PS50234">
    <property type="entry name" value="VWFA"/>
    <property type="match status" value="1"/>
</dbReference>
<evidence type="ECO:0000256" key="4">
    <source>
        <dbReference type="ARBA" id="ARBA00022763"/>
    </source>
</evidence>
<dbReference type="InterPro" id="IPR004595">
    <property type="entry name" value="TFIIH_C1-like_dom"/>
</dbReference>
<dbReference type="Pfam" id="PF07975">
    <property type="entry name" value="C1_4"/>
    <property type="match status" value="1"/>
</dbReference>
<evidence type="ECO:0000256" key="3">
    <source>
        <dbReference type="ARBA" id="ARBA00022723"/>
    </source>
</evidence>
<keyword evidence="9" id="KW-0234">DNA repair</keyword>
<keyword evidence="10" id="KW-0539">Nucleus</keyword>
<dbReference type="InterPro" id="IPR013087">
    <property type="entry name" value="Znf_C2H2_type"/>
</dbReference>
<dbReference type="Pfam" id="PF04056">
    <property type="entry name" value="Ssl1"/>
    <property type="match status" value="1"/>
</dbReference>
<name>A0A1W5CUA1_9LECA</name>
<dbReference type="SUPFAM" id="SSF57889">
    <property type="entry name" value="Cysteine-rich domain"/>
    <property type="match status" value="1"/>
</dbReference>
<evidence type="ECO:0000256" key="10">
    <source>
        <dbReference type="ARBA" id="ARBA00023242"/>
    </source>
</evidence>
<evidence type="ECO:0000256" key="2">
    <source>
        <dbReference type="ARBA" id="ARBA00006092"/>
    </source>
</evidence>
<dbReference type="SMART" id="SM01047">
    <property type="entry name" value="C1_4"/>
    <property type="match status" value="1"/>
</dbReference>
<dbReference type="GO" id="GO:0005675">
    <property type="term" value="C:transcription factor TFIIH holo complex"/>
    <property type="evidence" value="ECO:0007669"/>
    <property type="project" value="TreeGrafter"/>
</dbReference>
<dbReference type="InterPro" id="IPR046349">
    <property type="entry name" value="C1-like_sf"/>
</dbReference>
<feature type="domain" description="VWFA" evidence="13">
    <location>
        <begin position="342"/>
        <end position="523"/>
    </location>
</feature>
<keyword evidence="12" id="KW-1133">Transmembrane helix</keyword>
<keyword evidence="3" id="KW-0479">Metal-binding</keyword>
<dbReference type="GO" id="GO:0006351">
    <property type="term" value="P:DNA-templated transcription"/>
    <property type="evidence" value="ECO:0007669"/>
    <property type="project" value="InterPro"/>
</dbReference>
<reference evidence="15" key="1">
    <citation type="submission" date="2017-03" db="EMBL/GenBank/DDBJ databases">
        <authorList>
            <person name="Sharma R."/>
            <person name="Thines M."/>
        </authorList>
    </citation>
    <scope>NUCLEOTIDE SEQUENCE [LARGE SCALE GENOMIC DNA]</scope>
</reference>
<dbReference type="InterPro" id="IPR022057">
    <property type="entry name" value="Chs7"/>
</dbReference>
<dbReference type="InterPro" id="IPR013083">
    <property type="entry name" value="Znf_RING/FYVE/PHD"/>
</dbReference>
<dbReference type="GO" id="GO:0006289">
    <property type="term" value="P:nucleotide-excision repair"/>
    <property type="evidence" value="ECO:0007669"/>
    <property type="project" value="InterPro"/>
</dbReference>
<feature type="transmembrane region" description="Helical" evidence="12">
    <location>
        <begin position="223"/>
        <end position="241"/>
    </location>
</feature>
<dbReference type="Gene3D" id="3.40.50.410">
    <property type="entry name" value="von Willebrand factor, type A domain"/>
    <property type="match status" value="1"/>
</dbReference>
<dbReference type="InterPro" id="IPR012170">
    <property type="entry name" value="TFIIH_SSL1/p44"/>
</dbReference>
<keyword evidence="15" id="KW-1185">Reference proteome</keyword>
<evidence type="ECO:0000256" key="1">
    <source>
        <dbReference type="ARBA" id="ARBA00004123"/>
    </source>
</evidence>
<dbReference type="InterPro" id="IPR036465">
    <property type="entry name" value="vWFA_dom_sf"/>
</dbReference>
<feature type="compositionally biased region" description="Polar residues" evidence="11">
    <location>
        <begin position="526"/>
        <end position="541"/>
    </location>
</feature>
<evidence type="ECO:0000313" key="14">
    <source>
        <dbReference type="EMBL" id="SLM34350.1"/>
    </source>
</evidence>
<evidence type="ECO:0000256" key="5">
    <source>
        <dbReference type="ARBA" id="ARBA00022771"/>
    </source>
</evidence>
<dbReference type="PANTHER" id="PTHR12695">
    <property type="entry name" value="GENERAL TRANSCRIPTION FACTOR IIH SUBUNIT 2"/>
    <property type="match status" value="1"/>
</dbReference>
<feature type="transmembrane region" description="Helical" evidence="12">
    <location>
        <begin position="113"/>
        <end position="135"/>
    </location>
</feature>
<dbReference type="Gene3D" id="3.30.40.10">
    <property type="entry name" value="Zinc/RING finger domain, C3HC4 (zinc finger)"/>
    <property type="match status" value="1"/>
</dbReference>
<feature type="transmembrane region" description="Helical" evidence="12">
    <location>
        <begin position="52"/>
        <end position="72"/>
    </location>
</feature>
<keyword evidence="12" id="KW-0812">Transmembrane</keyword>
<comment type="similarity">
    <text evidence="2">Belongs to the GTF2H2 family.</text>
</comment>
<keyword evidence="4" id="KW-0227">DNA damage</keyword>
<sequence>MTQFGKFHNFCRDSTLPVCNIFSESPTQGGSGFGGCALTGIPLSHNRHLANLGSILLCGIAIFVTIFLIFRSERKQAAVGRREIQLFLVGYIIVEICEIFTVGGFPLDRKVRLGFTAVHLGAIVATLWVLMLNGVVGYQLVDDGTPISLGLILLSAIALFVGTGYIALDTAFSWTGHFKGDLVDPNRSYGLYVLYQLVPLICLFLFFILETNLVLRVLGEKKPMFYLIGAVLLFAIDPVTIDHDMPGIFTNMADSDEEYIQDLSNDEVEAHQVTRGAGPGTRASGKSVRRGQQGWEVTRTWENVVEGADGTISSTVEGLLEAGKRKRLLKDTTPVQRGIIRHLILIIDLSSAMSEKDLLPTRYLLTLRYAQDFITEFFEQNPISQLGIIGMRDGLAVRISDISGNPNDHIGPLQALRTQDPKGHASLQNALDMARAALFHAPSHGTREVLLIFGSLLSSDPGDIFSTITALVASAITTTVVGLAAQVAICRTLVARTNPGVPADEAYGVALNEQHFRDLVMHVTTPPITSRTSQPQTNQRGQGEAAEEGDNESSKSSLLMMGFPSRIVEPARSLCACHSRPTRGGYLCSRCGSKVCALPSACPACGLTLILSTHLARSYHHLFPLRNWRDLAWKHVAASLSASAQSPRRPRGPLDAPQLACFACLAPFPPLPPRELWAAHAASEAVTRRIREAGVSESGRYECGVCRRWFCADCDVFAHEVVHNCPGCQSREGVLQAGLPQGDGGAMDVDADGGAGAARG</sequence>
<feature type="transmembrane region" description="Helical" evidence="12">
    <location>
        <begin position="147"/>
        <end position="168"/>
    </location>
</feature>
<dbReference type="InterPro" id="IPR007198">
    <property type="entry name" value="Ssl1-like"/>
</dbReference>
<comment type="subcellular location">
    <subcellularLocation>
        <location evidence="1">Nucleus</location>
    </subcellularLocation>
</comment>
<dbReference type="SUPFAM" id="SSF53300">
    <property type="entry name" value="vWA-like"/>
    <property type="match status" value="1"/>
</dbReference>
<feature type="transmembrane region" description="Helical" evidence="12">
    <location>
        <begin position="188"/>
        <end position="211"/>
    </location>
</feature>
<keyword evidence="7" id="KW-0805">Transcription regulation</keyword>
<dbReference type="GO" id="GO:0000439">
    <property type="term" value="C:transcription factor TFIIH core complex"/>
    <property type="evidence" value="ECO:0007669"/>
    <property type="project" value="InterPro"/>
</dbReference>
<dbReference type="Pfam" id="PF12271">
    <property type="entry name" value="Chs7"/>
    <property type="match status" value="1"/>
</dbReference>
<evidence type="ECO:0000256" key="9">
    <source>
        <dbReference type="ARBA" id="ARBA00023204"/>
    </source>
</evidence>
<dbReference type="AlphaFoldDB" id="A0A1W5CUA1"/>
<evidence type="ECO:0000256" key="6">
    <source>
        <dbReference type="ARBA" id="ARBA00022833"/>
    </source>
</evidence>
<accession>A0A1W5CUA1</accession>
<dbReference type="GO" id="GO:0008270">
    <property type="term" value="F:zinc ion binding"/>
    <property type="evidence" value="ECO:0007669"/>
    <property type="project" value="UniProtKB-KW"/>
</dbReference>
<keyword evidence="12" id="KW-0472">Membrane</keyword>
<evidence type="ECO:0000256" key="11">
    <source>
        <dbReference type="SAM" id="MobiDB-lite"/>
    </source>
</evidence>
<protein>
    <submittedName>
        <fullName evidence="14">Tfiih basal transcription factor complex p47 subunit</fullName>
    </submittedName>
</protein>
<proteinExistence type="inferred from homology"/>
<dbReference type="CDD" id="cd01453">
    <property type="entry name" value="vWA_transcription_factor_IIH_type"/>
    <property type="match status" value="1"/>
</dbReference>
<feature type="region of interest" description="Disordered" evidence="11">
    <location>
        <begin position="525"/>
        <end position="556"/>
    </location>
</feature>
<evidence type="ECO:0000256" key="12">
    <source>
        <dbReference type="SAM" id="Phobius"/>
    </source>
</evidence>
<dbReference type="PROSITE" id="PS00028">
    <property type="entry name" value="ZINC_FINGER_C2H2_1"/>
    <property type="match status" value="1"/>
</dbReference>
<keyword evidence="8" id="KW-0804">Transcription</keyword>
<organism evidence="14 15">
    <name type="scientific">Lasallia pustulata</name>
    <dbReference type="NCBI Taxonomy" id="136370"/>
    <lineage>
        <taxon>Eukaryota</taxon>
        <taxon>Fungi</taxon>
        <taxon>Dikarya</taxon>
        <taxon>Ascomycota</taxon>
        <taxon>Pezizomycotina</taxon>
        <taxon>Lecanoromycetes</taxon>
        <taxon>OSLEUM clade</taxon>
        <taxon>Umbilicariomycetidae</taxon>
        <taxon>Umbilicariales</taxon>
        <taxon>Umbilicariaceae</taxon>
        <taxon>Lasallia</taxon>
    </lineage>
</organism>
<evidence type="ECO:0000256" key="7">
    <source>
        <dbReference type="ARBA" id="ARBA00023015"/>
    </source>
</evidence>
<dbReference type="GO" id="GO:0006357">
    <property type="term" value="P:regulation of transcription by RNA polymerase II"/>
    <property type="evidence" value="ECO:0007669"/>
    <property type="project" value="TreeGrafter"/>
</dbReference>
<evidence type="ECO:0000256" key="8">
    <source>
        <dbReference type="ARBA" id="ARBA00023163"/>
    </source>
</evidence>
<dbReference type="SMART" id="SM00327">
    <property type="entry name" value="VWA"/>
    <property type="match status" value="1"/>
</dbReference>
<dbReference type="NCBIfam" id="TIGR00622">
    <property type="entry name" value="ssl1"/>
    <property type="match status" value="1"/>
</dbReference>
<dbReference type="InterPro" id="IPR002035">
    <property type="entry name" value="VWF_A"/>
</dbReference>
<evidence type="ECO:0000313" key="15">
    <source>
        <dbReference type="Proteomes" id="UP000192927"/>
    </source>
</evidence>
<dbReference type="PANTHER" id="PTHR12695:SF2">
    <property type="entry name" value="GENERAL TRANSCRIPTION FACTOR IIH SUBUNIT 2-RELATED"/>
    <property type="match status" value="1"/>
</dbReference>
<feature type="region of interest" description="Disordered" evidence="11">
    <location>
        <begin position="741"/>
        <end position="760"/>
    </location>
</feature>
<dbReference type="Proteomes" id="UP000192927">
    <property type="component" value="Unassembled WGS sequence"/>
</dbReference>
<dbReference type="FunFam" id="3.40.50.410:FF:000015">
    <property type="entry name" value="General transcription factor IIH subunit 2"/>
    <property type="match status" value="1"/>
</dbReference>
<keyword evidence="5" id="KW-0863">Zinc-finger</keyword>
<evidence type="ECO:0000259" key="13">
    <source>
        <dbReference type="PROSITE" id="PS50234"/>
    </source>
</evidence>
<dbReference type="EMBL" id="FWEW01000274">
    <property type="protein sequence ID" value="SLM34350.1"/>
    <property type="molecule type" value="Genomic_DNA"/>
</dbReference>
<keyword evidence="6" id="KW-0862">Zinc</keyword>
<feature type="transmembrane region" description="Helical" evidence="12">
    <location>
        <begin position="84"/>
        <end position="107"/>
    </location>
</feature>